<evidence type="ECO:0000256" key="5">
    <source>
        <dbReference type="SAM" id="Phobius"/>
    </source>
</evidence>
<dbReference type="Proteomes" id="UP001353858">
    <property type="component" value="Unassembled WGS sequence"/>
</dbReference>
<name>A0AAN7NYC2_9COLE</name>
<keyword evidence="7" id="KW-1185">Reference proteome</keyword>
<evidence type="ECO:0000256" key="4">
    <source>
        <dbReference type="ARBA" id="ARBA00023180"/>
    </source>
</evidence>
<dbReference type="Pfam" id="PF13855">
    <property type="entry name" value="LRR_8"/>
    <property type="match status" value="2"/>
</dbReference>
<proteinExistence type="predicted"/>
<dbReference type="InterPro" id="IPR001611">
    <property type="entry name" value="Leu-rich_rpt"/>
</dbReference>
<dbReference type="SUPFAM" id="SSF52058">
    <property type="entry name" value="L domain-like"/>
    <property type="match status" value="1"/>
</dbReference>
<keyword evidence="4" id="KW-0325">Glycoprotein</keyword>
<organism evidence="6 7">
    <name type="scientific">Aquatica leii</name>
    <dbReference type="NCBI Taxonomy" id="1421715"/>
    <lineage>
        <taxon>Eukaryota</taxon>
        <taxon>Metazoa</taxon>
        <taxon>Ecdysozoa</taxon>
        <taxon>Arthropoda</taxon>
        <taxon>Hexapoda</taxon>
        <taxon>Insecta</taxon>
        <taxon>Pterygota</taxon>
        <taxon>Neoptera</taxon>
        <taxon>Endopterygota</taxon>
        <taxon>Coleoptera</taxon>
        <taxon>Polyphaga</taxon>
        <taxon>Elateriformia</taxon>
        <taxon>Elateroidea</taxon>
        <taxon>Lampyridae</taxon>
        <taxon>Luciolinae</taxon>
        <taxon>Aquatica</taxon>
    </lineage>
</organism>
<dbReference type="InterPro" id="IPR032675">
    <property type="entry name" value="LRR_dom_sf"/>
</dbReference>
<dbReference type="PANTHER" id="PTHR45842">
    <property type="entry name" value="SYNAPTIC ADHESION-LIKE MOLECULE SALM"/>
    <property type="match status" value="1"/>
</dbReference>
<keyword evidence="3" id="KW-0677">Repeat</keyword>
<dbReference type="InterPro" id="IPR003591">
    <property type="entry name" value="Leu-rich_rpt_typical-subtyp"/>
</dbReference>
<dbReference type="AlphaFoldDB" id="A0AAN7NYC2"/>
<comment type="caution">
    <text evidence="6">The sequence shown here is derived from an EMBL/GenBank/DDBJ whole genome shotgun (WGS) entry which is preliminary data.</text>
</comment>
<dbReference type="EMBL" id="JARPUR010000008">
    <property type="protein sequence ID" value="KAK4871541.1"/>
    <property type="molecule type" value="Genomic_DNA"/>
</dbReference>
<dbReference type="Gene3D" id="3.80.10.10">
    <property type="entry name" value="Ribonuclease Inhibitor"/>
    <property type="match status" value="1"/>
</dbReference>
<protein>
    <submittedName>
        <fullName evidence="6">Uncharacterized protein</fullName>
    </submittedName>
</protein>
<evidence type="ECO:0000256" key="2">
    <source>
        <dbReference type="ARBA" id="ARBA00022729"/>
    </source>
</evidence>
<evidence type="ECO:0000256" key="3">
    <source>
        <dbReference type="ARBA" id="ARBA00022737"/>
    </source>
</evidence>
<reference evidence="7" key="1">
    <citation type="submission" date="2023-01" db="EMBL/GenBank/DDBJ databases">
        <title>Key to firefly adult light organ development and bioluminescence: homeobox transcription factors regulate luciferase expression and transportation to peroxisome.</title>
        <authorList>
            <person name="Fu X."/>
        </authorList>
    </citation>
    <scope>NUCLEOTIDE SEQUENCE [LARGE SCALE GENOMIC DNA]</scope>
</reference>
<dbReference type="PRINTS" id="PR00019">
    <property type="entry name" value="LEURICHRPT"/>
</dbReference>
<keyword evidence="5" id="KW-0472">Membrane</keyword>
<feature type="transmembrane region" description="Helical" evidence="5">
    <location>
        <begin position="285"/>
        <end position="308"/>
    </location>
</feature>
<evidence type="ECO:0000313" key="7">
    <source>
        <dbReference type="Proteomes" id="UP001353858"/>
    </source>
</evidence>
<evidence type="ECO:0000256" key="1">
    <source>
        <dbReference type="ARBA" id="ARBA00022614"/>
    </source>
</evidence>
<dbReference type="PANTHER" id="PTHR45842:SF12">
    <property type="entry name" value="KEKKON 5, ISOFORM A"/>
    <property type="match status" value="1"/>
</dbReference>
<dbReference type="SMART" id="SM00369">
    <property type="entry name" value="LRR_TYP"/>
    <property type="match status" value="4"/>
</dbReference>
<keyword evidence="2" id="KW-0732">Signal</keyword>
<accession>A0AAN7NYC2</accession>
<keyword evidence="5" id="KW-1133">Transmembrane helix</keyword>
<gene>
    <name evidence="6" type="ORF">RN001_015665</name>
</gene>
<keyword evidence="5" id="KW-0812">Transmembrane</keyword>
<dbReference type="InterPro" id="IPR050467">
    <property type="entry name" value="LRFN"/>
</dbReference>
<keyword evidence="1" id="KW-0433">Leucine-rich repeat</keyword>
<evidence type="ECO:0000313" key="6">
    <source>
        <dbReference type="EMBL" id="KAK4871541.1"/>
    </source>
</evidence>
<sequence length="352" mass="40656">MCPKVFLKEIKCPSHCACDIFENYRRANCQNRSLIGVEADIPPQVQLLELSGNLIYELYDHIFDELQLTELLLLNVSRNKINSIHIQAFAKLDRLKTLDLSYNNLEYVLRNWFWNTPSLQELYLRGNNLRRLDEPIAESSSIQILDISACSLLYVHDDAFSQLPQLEIVDLSENYLLQLRVDIFKPCPNLNRINIESNNLSCNNILDGLLEYCRDNEIAIFNPCIKTKTSTQNKFEKIITAVEDSGRNSWIYDEVPTKTEIPTMCNCRTQSRKGILFDIFQRLPILVLVTTFCVGLGLGLVIACSINIKKPKKTRKRKIRRTRPMSDIYIALTNAYEVSETTPMPTRRDITR</sequence>